<evidence type="ECO:0000313" key="1">
    <source>
        <dbReference type="EMBL" id="MFC7127730.1"/>
    </source>
</evidence>
<name>A0ABD5X951_9EURY</name>
<organism evidence="1 2">
    <name type="scientific">Halovenus rubra</name>
    <dbReference type="NCBI Taxonomy" id="869890"/>
    <lineage>
        <taxon>Archaea</taxon>
        <taxon>Methanobacteriati</taxon>
        <taxon>Methanobacteriota</taxon>
        <taxon>Stenosarchaea group</taxon>
        <taxon>Halobacteria</taxon>
        <taxon>Halobacteriales</taxon>
        <taxon>Haloarculaceae</taxon>
        <taxon>Halovenus</taxon>
    </lineage>
</organism>
<accession>A0ABD5X951</accession>
<reference evidence="1 2" key="1">
    <citation type="journal article" date="2014" name="Int. J. Syst. Evol. Microbiol.">
        <title>Complete genome sequence of Corynebacterium casei LMG S-19264T (=DSM 44701T), isolated from a smear-ripened cheese.</title>
        <authorList>
            <consortium name="US DOE Joint Genome Institute (JGI-PGF)"/>
            <person name="Walter F."/>
            <person name="Albersmeier A."/>
            <person name="Kalinowski J."/>
            <person name="Ruckert C."/>
        </authorList>
    </citation>
    <scope>NUCLEOTIDE SEQUENCE [LARGE SCALE GENOMIC DNA]</scope>
    <source>
        <strain evidence="1 2">CGMCC 4.7215</strain>
    </source>
</reference>
<dbReference type="AlphaFoldDB" id="A0ABD5X951"/>
<comment type="caution">
    <text evidence="1">The sequence shown here is derived from an EMBL/GenBank/DDBJ whole genome shotgun (WGS) entry which is preliminary data.</text>
</comment>
<evidence type="ECO:0008006" key="3">
    <source>
        <dbReference type="Google" id="ProtNLM"/>
    </source>
</evidence>
<gene>
    <name evidence="1" type="ORF">ACFQJ7_17175</name>
</gene>
<sequence>MSNGEAASLLKEFNEMREKAAENVLRDIDEGTIPYGTLDENLDLTPQGTQYDINVDTFAGSEIQYKRFSGEYTKTAKDIDTNVWYSDSRQQFVDEYIDDPDDLGSGEIAENFQYKSLYEKKGYDPLDSSDGFYKEEMSPTQAGIDGLAKDGDTFVITEAKYSANKKALGYDQLKSDAKYGKIQLDDDWLRGTLDTMREQDTIGEELAQDLEDAIESGKVRKEVVFVRDTPDSAGRTLRNPDNIQTDISRPGISNIDIIHLPQ</sequence>
<proteinExistence type="predicted"/>
<dbReference type="EMBL" id="JBHSZQ010000052">
    <property type="protein sequence ID" value="MFC7127730.1"/>
    <property type="molecule type" value="Genomic_DNA"/>
</dbReference>
<evidence type="ECO:0000313" key="2">
    <source>
        <dbReference type="Proteomes" id="UP001596414"/>
    </source>
</evidence>
<dbReference type="RefSeq" id="WP_267636814.1">
    <property type="nucleotide sequence ID" value="NZ_JAODIY010000006.1"/>
</dbReference>
<protein>
    <recommendedName>
        <fullName evidence="3">Restriction endonuclease BglII</fullName>
    </recommendedName>
</protein>
<dbReference type="Proteomes" id="UP001596414">
    <property type="component" value="Unassembled WGS sequence"/>
</dbReference>